<dbReference type="Pfam" id="PF09179">
    <property type="entry name" value="TilS"/>
    <property type="match status" value="1"/>
</dbReference>
<dbReference type="Pfam" id="PF01171">
    <property type="entry name" value="ATP_bind_3"/>
    <property type="match status" value="1"/>
</dbReference>
<evidence type="ECO:0000259" key="8">
    <source>
        <dbReference type="Pfam" id="PF01171"/>
    </source>
</evidence>
<dbReference type="CDD" id="cd01992">
    <property type="entry name" value="TilS_N"/>
    <property type="match status" value="1"/>
</dbReference>
<comment type="function">
    <text evidence="7">Ligates lysine onto the cytidine present at position 34 of the AUA codon-specific tRNA(Ile) that contains the anticodon CAU, in an ATP-dependent manner. Cytidine is converted to lysidine, thus changing the amino acid specificity of the tRNA from methionine to isoleucine.</text>
</comment>
<proteinExistence type="inferred from homology"/>
<comment type="catalytic activity">
    <reaction evidence="6 7">
        <text>cytidine(34) in tRNA(Ile2) + L-lysine + ATP = lysidine(34) in tRNA(Ile2) + AMP + diphosphate + H(+)</text>
        <dbReference type="Rhea" id="RHEA:43744"/>
        <dbReference type="Rhea" id="RHEA-COMP:10625"/>
        <dbReference type="Rhea" id="RHEA-COMP:10670"/>
        <dbReference type="ChEBI" id="CHEBI:15378"/>
        <dbReference type="ChEBI" id="CHEBI:30616"/>
        <dbReference type="ChEBI" id="CHEBI:32551"/>
        <dbReference type="ChEBI" id="CHEBI:33019"/>
        <dbReference type="ChEBI" id="CHEBI:82748"/>
        <dbReference type="ChEBI" id="CHEBI:83665"/>
        <dbReference type="ChEBI" id="CHEBI:456215"/>
        <dbReference type="EC" id="6.3.4.19"/>
    </reaction>
</comment>
<dbReference type="InterPro" id="IPR012094">
    <property type="entry name" value="tRNA_Ile_lys_synt"/>
</dbReference>
<feature type="domain" description="tRNA(Ile)-lysidine/2-thiocytidine synthase N-terminal" evidence="8">
    <location>
        <begin position="26"/>
        <end position="198"/>
    </location>
</feature>
<protein>
    <recommendedName>
        <fullName evidence="7">tRNA(Ile)-lysidine synthase</fullName>
        <ecNumber evidence="7">6.3.4.19</ecNumber>
    </recommendedName>
    <alternativeName>
        <fullName evidence="7">tRNA(Ile)-2-lysyl-cytidine synthase</fullName>
    </alternativeName>
    <alternativeName>
        <fullName evidence="7">tRNA(Ile)-lysidine synthetase</fullName>
    </alternativeName>
</protein>
<evidence type="ECO:0000313" key="11">
    <source>
        <dbReference type="Proteomes" id="UP001235966"/>
    </source>
</evidence>
<comment type="subcellular location">
    <subcellularLocation>
        <location evidence="7">Cytoplasm</location>
    </subcellularLocation>
</comment>
<keyword evidence="2 7" id="KW-0436">Ligase</keyword>
<feature type="domain" description="tRNA(Ile)-lysidine synthase substrate-binding" evidence="9">
    <location>
        <begin position="269"/>
        <end position="325"/>
    </location>
</feature>
<evidence type="ECO:0000256" key="7">
    <source>
        <dbReference type="HAMAP-Rule" id="MF_01161"/>
    </source>
</evidence>
<accession>A0ABT9NA77</accession>
<evidence type="ECO:0000256" key="4">
    <source>
        <dbReference type="ARBA" id="ARBA00022741"/>
    </source>
</evidence>
<dbReference type="RefSeq" id="WP_278057979.1">
    <property type="nucleotide sequence ID" value="NZ_CP121247.1"/>
</dbReference>
<keyword evidence="3 7" id="KW-0819">tRNA processing</keyword>
<dbReference type="InterPro" id="IPR011063">
    <property type="entry name" value="TilS/TtcA_N"/>
</dbReference>
<dbReference type="SUPFAM" id="SSF52402">
    <property type="entry name" value="Adenine nucleotide alpha hydrolases-like"/>
    <property type="match status" value="1"/>
</dbReference>
<feature type="binding site" evidence="7">
    <location>
        <begin position="31"/>
        <end position="36"/>
    </location>
    <ligand>
        <name>ATP</name>
        <dbReference type="ChEBI" id="CHEBI:30616"/>
    </ligand>
</feature>
<reference evidence="10 11" key="1">
    <citation type="submission" date="2023-07" db="EMBL/GenBank/DDBJ databases">
        <title>Sequencing the genomes of 1000 actinobacteria strains.</title>
        <authorList>
            <person name="Klenk H.-P."/>
        </authorList>
    </citation>
    <scope>NUCLEOTIDE SEQUENCE [LARGE SCALE GENOMIC DNA]</scope>
    <source>
        <strain evidence="10 11">DSM 102162</strain>
    </source>
</reference>
<dbReference type="PANTHER" id="PTHR43033:SF1">
    <property type="entry name" value="TRNA(ILE)-LYSIDINE SYNTHASE-RELATED"/>
    <property type="match status" value="1"/>
</dbReference>
<keyword evidence="5 7" id="KW-0067">ATP-binding</keyword>
<evidence type="ECO:0000256" key="1">
    <source>
        <dbReference type="ARBA" id="ARBA00022490"/>
    </source>
</evidence>
<evidence type="ECO:0000256" key="6">
    <source>
        <dbReference type="ARBA" id="ARBA00048539"/>
    </source>
</evidence>
<dbReference type="Gene3D" id="1.20.59.20">
    <property type="match status" value="1"/>
</dbReference>
<dbReference type="GO" id="GO:0032267">
    <property type="term" value="F:tRNA(Ile)-lysidine synthase activity"/>
    <property type="evidence" value="ECO:0007669"/>
    <property type="project" value="UniProtKB-EC"/>
</dbReference>
<evidence type="ECO:0000256" key="2">
    <source>
        <dbReference type="ARBA" id="ARBA00022598"/>
    </source>
</evidence>
<evidence type="ECO:0000259" key="9">
    <source>
        <dbReference type="Pfam" id="PF09179"/>
    </source>
</evidence>
<name>A0ABT9NA77_9ACTO</name>
<comment type="domain">
    <text evidence="7">The N-terminal region contains the highly conserved SGGXDS motif, predicted to be a P-loop motif involved in ATP binding.</text>
</comment>
<dbReference type="SUPFAM" id="SSF82829">
    <property type="entry name" value="MesJ substrate recognition domain-like"/>
    <property type="match status" value="1"/>
</dbReference>
<dbReference type="InterPro" id="IPR015262">
    <property type="entry name" value="tRNA_Ile_lys_synt_subst-bd"/>
</dbReference>
<organism evidence="10 11">
    <name type="scientific">Arcanobacterium wilhelmae</name>
    <dbReference type="NCBI Taxonomy" id="1803177"/>
    <lineage>
        <taxon>Bacteria</taxon>
        <taxon>Bacillati</taxon>
        <taxon>Actinomycetota</taxon>
        <taxon>Actinomycetes</taxon>
        <taxon>Actinomycetales</taxon>
        <taxon>Actinomycetaceae</taxon>
        <taxon>Arcanobacterium</taxon>
    </lineage>
</organism>
<evidence type="ECO:0000256" key="5">
    <source>
        <dbReference type="ARBA" id="ARBA00022840"/>
    </source>
</evidence>
<dbReference type="HAMAP" id="MF_01161">
    <property type="entry name" value="tRNA_Ile_lys_synt"/>
    <property type="match status" value="1"/>
</dbReference>
<dbReference type="Gene3D" id="3.40.50.620">
    <property type="entry name" value="HUPs"/>
    <property type="match status" value="1"/>
</dbReference>
<dbReference type="InterPro" id="IPR014729">
    <property type="entry name" value="Rossmann-like_a/b/a_fold"/>
</dbReference>
<dbReference type="NCBIfam" id="TIGR02432">
    <property type="entry name" value="lysidine_TilS_N"/>
    <property type="match status" value="1"/>
</dbReference>
<dbReference type="PANTHER" id="PTHR43033">
    <property type="entry name" value="TRNA(ILE)-LYSIDINE SYNTHASE-RELATED"/>
    <property type="match status" value="1"/>
</dbReference>
<dbReference type="InterPro" id="IPR012795">
    <property type="entry name" value="tRNA_Ile_lys_synt_N"/>
</dbReference>
<dbReference type="EC" id="6.3.4.19" evidence="7"/>
<keyword evidence="11" id="KW-1185">Reference proteome</keyword>
<gene>
    <name evidence="7" type="primary">tilS</name>
    <name evidence="10" type="ORF">J2S49_000694</name>
</gene>
<comment type="caution">
    <text evidence="10">The sequence shown here is derived from an EMBL/GenBank/DDBJ whole genome shotgun (WGS) entry which is preliminary data.</text>
</comment>
<dbReference type="EMBL" id="JAUSQW010000001">
    <property type="protein sequence ID" value="MDP9800618.1"/>
    <property type="molecule type" value="Genomic_DNA"/>
</dbReference>
<keyword evidence="1 7" id="KW-0963">Cytoplasm</keyword>
<comment type="similarity">
    <text evidence="7">Belongs to the tRNA(Ile)-lysidine synthase family.</text>
</comment>
<sequence length="342" mass="35116">MSFPAPQLTAVRHACATALEYAGAAVVLGVSGGSDSMALAAGMQWAAVRAGQRVLAVVVDHGLRCGSDAEAREVAEFLRKAGLEARTVSVDVGVGGGPEGAAREARYAALAAAAREVCPEKPTVFVAHHANDQAETVLLGLTRGSGATSLAGMRSVSSVPGAPGVALIRPLLHLRKRELEAAVEAAGWPTWEDPTNALDGPWRTATGEPLTRARIRHEILSALAELPGDVVGALARTARLLADDADALDTYAAQALADATCATGVVDARALTAYPRAVRTRALRLAALAAGARGGELRYVHIDALDALVTDPAGGKTVELPGARATKKAGRITFSPAVTLIK</sequence>
<keyword evidence="4 7" id="KW-0547">Nucleotide-binding</keyword>
<evidence type="ECO:0000313" key="10">
    <source>
        <dbReference type="EMBL" id="MDP9800618.1"/>
    </source>
</evidence>
<dbReference type="Proteomes" id="UP001235966">
    <property type="component" value="Unassembled WGS sequence"/>
</dbReference>
<evidence type="ECO:0000256" key="3">
    <source>
        <dbReference type="ARBA" id="ARBA00022694"/>
    </source>
</evidence>